<evidence type="ECO:0000313" key="3">
    <source>
        <dbReference type="EMBL" id="GIF86943.1"/>
    </source>
</evidence>
<sequence>MRRWTTVLLLALALTAGCSKQQEAGAAGAWGSPADPSAAAQAADTGVGTAQPGAVATTAAPTTAPAPTAGTVAASTGADAPVPTGRKEIVRFAVPVGDWQRVFDQVVAAGYRLAYSDGYEVGGQTFLNGVFRPADGTAWQSRHNLSASTYQTTFEQMKAGGYRLSHLTSYLVGGQIRYGAIWRKAAGPAWVAYHGLTQAKHQERITDLTAQGYHPVAISVASPGGTPQWAALYVKESAGSWLAKSWLTPAEYQQQFDAAAAKGMRVVYLSATQDGTGVRLSVIFQSGTGAYQGRHGITAAEVADQAGTNAAAGRLTRAVAGYATDGSARFAAAWS</sequence>
<dbReference type="AlphaFoldDB" id="A0A8J3JXS1"/>
<protein>
    <submittedName>
        <fullName evidence="3">Uncharacterized protein</fullName>
    </submittedName>
</protein>
<name>A0A8J3JXS1_9ACTN</name>
<dbReference type="PROSITE" id="PS51257">
    <property type="entry name" value="PROKAR_LIPOPROTEIN"/>
    <property type="match status" value="1"/>
</dbReference>
<dbReference type="EMBL" id="BONG01000001">
    <property type="protein sequence ID" value="GIF86943.1"/>
    <property type="molecule type" value="Genomic_DNA"/>
</dbReference>
<dbReference type="RefSeq" id="WP_191842373.1">
    <property type="nucleotide sequence ID" value="NZ_BAAALB010000021.1"/>
</dbReference>
<feature type="region of interest" description="Disordered" evidence="1">
    <location>
        <begin position="26"/>
        <end position="80"/>
    </location>
</feature>
<proteinExistence type="predicted"/>
<keyword evidence="2" id="KW-0732">Signal</keyword>
<dbReference type="InterPro" id="IPR049511">
    <property type="entry name" value="PGH-like_rpt"/>
</dbReference>
<evidence type="ECO:0000256" key="2">
    <source>
        <dbReference type="SAM" id="SignalP"/>
    </source>
</evidence>
<comment type="caution">
    <text evidence="3">The sequence shown here is derived from an EMBL/GenBank/DDBJ whole genome shotgun (WGS) entry which is preliminary data.</text>
</comment>
<feature type="chain" id="PRO_5039022464" evidence="2">
    <location>
        <begin position="25"/>
        <end position="335"/>
    </location>
</feature>
<evidence type="ECO:0000256" key="1">
    <source>
        <dbReference type="SAM" id="MobiDB-lite"/>
    </source>
</evidence>
<accession>A0A8J3JXS1</accession>
<evidence type="ECO:0000313" key="4">
    <source>
        <dbReference type="Proteomes" id="UP000619293"/>
    </source>
</evidence>
<reference evidence="3 4" key="1">
    <citation type="submission" date="2021-01" db="EMBL/GenBank/DDBJ databases">
        <title>Whole genome shotgun sequence of Catellatospora chokoriensis NBRC 107358.</title>
        <authorList>
            <person name="Komaki H."/>
            <person name="Tamura T."/>
        </authorList>
    </citation>
    <scope>NUCLEOTIDE SEQUENCE [LARGE SCALE GENOMIC DNA]</scope>
    <source>
        <strain evidence="3 4">NBRC 107358</strain>
    </source>
</reference>
<feature type="compositionally biased region" description="Low complexity" evidence="1">
    <location>
        <begin position="32"/>
        <end position="78"/>
    </location>
</feature>
<keyword evidence="4" id="KW-1185">Reference proteome</keyword>
<dbReference type="Pfam" id="PF17660">
    <property type="entry name" value="BTRD1"/>
    <property type="match status" value="5"/>
</dbReference>
<dbReference type="Proteomes" id="UP000619293">
    <property type="component" value="Unassembled WGS sequence"/>
</dbReference>
<gene>
    <name evidence="3" type="ORF">Cch02nite_03870</name>
</gene>
<feature type="signal peptide" evidence="2">
    <location>
        <begin position="1"/>
        <end position="24"/>
    </location>
</feature>
<organism evidence="3 4">
    <name type="scientific">Catellatospora chokoriensis</name>
    <dbReference type="NCBI Taxonomy" id="310353"/>
    <lineage>
        <taxon>Bacteria</taxon>
        <taxon>Bacillati</taxon>
        <taxon>Actinomycetota</taxon>
        <taxon>Actinomycetes</taxon>
        <taxon>Micromonosporales</taxon>
        <taxon>Micromonosporaceae</taxon>
        <taxon>Catellatospora</taxon>
    </lineage>
</organism>